<accession>A0A284RXU5</accession>
<dbReference type="EMBL" id="FUEG01000020">
    <property type="protein sequence ID" value="SJL13576.1"/>
    <property type="molecule type" value="Genomic_DNA"/>
</dbReference>
<feature type="region of interest" description="Disordered" evidence="1">
    <location>
        <begin position="134"/>
        <end position="154"/>
    </location>
</feature>
<name>A0A284RXU5_ARMOS</name>
<dbReference type="AlphaFoldDB" id="A0A284RXU5"/>
<evidence type="ECO:0000313" key="2">
    <source>
        <dbReference type="EMBL" id="SJL13576.1"/>
    </source>
</evidence>
<dbReference type="Proteomes" id="UP000219338">
    <property type="component" value="Unassembled WGS sequence"/>
</dbReference>
<sequence length="154" mass="16554">MSVETEGRYIIWSLAGDVQIVAQDREVSIRIKLCHEVFALFSNSVTSAVFGLQASAPDSGATKLSSRSQISANPKSCQHLLVHPATGESYLSGFVALALLLGHLLFMAQDWASVRILAVLVQITEPPTQLNLLPPMFPGGPGGTARRSRGVQKR</sequence>
<protein>
    <submittedName>
        <fullName evidence="2">Uncharacterized protein</fullName>
    </submittedName>
</protein>
<proteinExistence type="predicted"/>
<gene>
    <name evidence="2" type="ORF">ARMOST_17021</name>
</gene>
<evidence type="ECO:0000256" key="1">
    <source>
        <dbReference type="SAM" id="MobiDB-lite"/>
    </source>
</evidence>
<keyword evidence="3" id="KW-1185">Reference proteome</keyword>
<organism evidence="2 3">
    <name type="scientific">Armillaria ostoyae</name>
    <name type="common">Armillaria root rot fungus</name>
    <dbReference type="NCBI Taxonomy" id="47428"/>
    <lineage>
        <taxon>Eukaryota</taxon>
        <taxon>Fungi</taxon>
        <taxon>Dikarya</taxon>
        <taxon>Basidiomycota</taxon>
        <taxon>Agaricomycotina</taxon>
        <taxon>Agaricomycetes</taxon>
        <taxon>Agaricomycetidae</taxon>
        <taxon>Agaricales</taxon>
        <taxon>Marasmiineae</taxon>
        <taxon>Physalacriaceae</taxon>
        <taxon>Armillaria</taxon>
    </lineage>
</organism>
<evidence type="ECO:0000313" key="3">
    <source>
        <dbReference type="Proteomes" id="UP000219338"/>
    </source>
</evidence>
<reference evidence="3" key="1">
    <citation type="journal article" date="2017" name="Nat. Ecol. Evol.">
        <title>Genome expansion and lineage-specific genetic innovations in the forest pathogenic fungi Armillaria.</title>
        <authorList>
            <person name="Sipos G."/>
            <person name="Prasanna A.N."/>
            <person name="Walter M.C."/>
            <person name="O'Connor E."/>
            <person name="Balint B."/>
            <person name="Krizsan K."/>
            <person name="Kiss B."/>
            <person name="Hess J."/>
            <person name="Varga T."/>
            <person name="Slot J."/>
            <person name="Riley R."/>
            <person name="Boka B."/>
            <person name="Rigling D."/>
            <person name="Barry K."/>
            <person name="Lee J."/>
            <person name="Mihaltcheva S."/>
            <person name="LaButti K."/>
            <person name="Lipzen A."/>
            <person name="Waldron R."/>
            <person name="Moloney N.M."/>
            <person name="Sperisen C."/>
            <person name="Kredics L."/>
            <person name="Vagvoelgyi C."/>
            <person name="Patrignani A."/>
            <person name="Fitzpatrick D."/>
            <person name="Nagy I."/>
            <person name="Doyle S."/>
            <person name="Anderson J.B."/>
            <person name="Grigoriev I.V."/>
            <person name="Gueldener U."/>
            <person name="Muensterkoetter M."/>
            <person name="Nagy L.G."/>
        </authorList>
    </citation>
    <scope>NUCLEOTIDE SEQUENCE [LARGE SCALE GENOMIC DNA]</scope>
    <source>
        <strain evidence="3">C18/9</strain>
    </source>
</reference>